<dbReference type="PANTHER" id="PTHR33383:SF1">
    <property type="entry name" value="MEMBRANE PROTEIN INSERTION EFFICIENCY FACTOR-RELATED"/>
    <property type="match status" value="1"/>
</dbReference>
<dbReference type="SMART" id="SM01234">
    <property type="entry name" value="Haemolytic"/>
    <property type="match status" value="1"/>
</dbReference>
<dbReference type="EMBL" id="CAACVJ010000362">
    <property type="protein sequence ID" value="VEP16251.1"/>
    <property type="molecule type" value="Genomic_DNA"/>
</dbReference>
<keyword evidence="4" id="KW-1185">Reference proteome</keyword>
<reference evidence="3 4" key="1">
    <citation type="submission" date="2019-01" db="EMBL/GenBank/DDBJ databases">
        <authorList>
            <person name="Brito A."/>
        </authorList>
    </citation>
    <scope>NUCLEOTIDE SEQUENCE [LARGE SCALE GENOMIC DNA]</scope>
    <source>
        <strain evidence="3">1</strain>
    </source>
</reference>
<keyword evidence="1" id="KW-1003">Cell membrane</keyword>
<evidence type="ECO:0000313" key="4">
    <source>
        <dbReference type="Proteomes" id="UP000320055"/>
    </source>
</evidence>
<dbReference type="Pfam" id="PF01809">
    <property type="entry name" value="YidD"/>
    <property type="match status" value="1"/>
</dbReference>
<sequence>MVSSVEQLRSLNLAQFIGIGTIQIYQNTISKVTPPRCRYTPSCSQYGIDALSEWGLIEGIKLTRQRIQKCHPPHGGSDPVPRKQIKQSSFLAANKITQQHLDNSNFETIKKRELTANFIDYDHHFRLILSYPKGREFISLEDFRAKIRELNQYVFEVPNYALLYRIANLEIGVIHDYYLLRFAGTVSSGYLENSVNEVIDYIIEQLAGFLLAARAKEFQPLYFQVDGQTYLEPKPGQKAVPATYQPQRDFWDYTSDTGIWDVYWGNFVFDMIEGVAEISGLVDDLFPSDIDLDSITTEDSNGGGCSAEGSETDAFGADGSDSDGCDSDGCDSGGCDSGGCDLGGCDLGGCDGCG</sequence>
<protein>
    <recommendedName>
        <fullName evidence="1">Putative membrane protein insertion efficiency factor</fullName>
    </recommendedName>
</protein>
<name>A0A563VXV5_9CYAN</name>
<feature type="region of interest" description="Disordered" evidence="2">
    <location>
        <begin position="297"/>
        <end position="326"/>
    </location>
</feature>
<comment type="subcellular location">
    <subcellularLocation>
        <location evidence="1">Cell membrane</location>
        <topology evidence="1">Peripheral membrane protein</topology>
        <orientation evidence="1">Cytoplasmic side</orientation>
    </subcellularLocation>
</comment>
<evidence type="ECO:0000313" key="3">
    <source>
        <dbReference type="EMBL" id="VEP16251.1"/>
    </source>
</evidence>
<evidence type="ECO:0000256" key="2">
    <source>
        <dbReference type="SAM" id="MobiDB-lite"/>
    </source>
</evidence>
<evidence type="ECO:0000256" key="1">
    <source>
        <dbReference type="HAMAP-Rule" id="MF_00386"/>
    </source>
</evidence>
<dbReference type="HAMAP" id="MF_00386">
    <property type="entry name" value="UPF0161_YidD"/>
    <property type="match status" value="1"/>
</dbReference>
<dbReference type="PANTHER" id="PTHR33383">
    <property type="entry name" value="MEMBRANE PROTEIN INSERTION EFFICIENCY FACTOR-RELATED"/>
    <property type="match status" value="1"/>
</dbReference>
<dbReference type="NCBIfam" id="TIGR00278">
    <property type="entry name" value="membrane protein insertion efficiency factor YidD"/>
    <property type="match status" value="1"/>
</dbReference>
<dbReference type="InterPro" id="IPR002696">
    <property type="entry name" value="Membr_insert_effic_factor_YidD"/>
</dbReference>
<comment type="similarity">
    <text evidence="1">Belongs to the UPF0161 family.</text>
</comment>
<dbReference type="AlphaFoldDB" id="A0A563VXV5"/>
<comment type="function">
    <text evidence="1">Could be involved in insertion of integral membrane proteins into the membrane.</text>
</comment>
<accession>A0A563VXV5</accession>
<proteinExistence type="inferred from homology"/>
<organism evidence="3 4">
    <name type="scientific">Hyella patelloides LEGE 07179</name>
    <dbReference type="NCBI Taxonomy" id="945734"/>
    <lineage>
        <taxon>Bacteria</taxon>
        <taxon>Bacillati</taxon>
        <taxon>Cyanobacteriota</taxon>
        <taxon>Cyanophyceae</taxon>
        <taxon>Pleurocapsales</taxon>
        <taxon>Hyellaceae</taxon>
        <taxon>Hyella</taxon>
    </lineage>
</organism>
<keyword evidence="1" id="KW-0472">Membrane</keyword>
<dbReference type="GO" id="GO:0005886">
    <property type="term" value="C:plasma membrane"/>
    <property type="evidence" value="ECO:0007669"/>
    <property type="project" value="UniProtKB-SubCell"/>
</dbReference>
<dbReference type="Proteomes" id="UP000320055">
    <property type="component" value="Unassembled WGS sequence"/>
</dbReference>
<dbReference type="OrthoDB" id="9801753at2"/>
<gene>
    <name evidence="3" type="ORF">H1P_4240002</name>
</gene>